<dbReference type="RefSeq" id="WP_126980639.1">
    <property type="nucleotide sequence ID" value="NZ_PQSP01000008.1"/>
</dbReference>
<name>A0A433SAU6_9BURK</name>
<reference evidence="4 5" key="1">
    <citation type="submission" date="2018-01" db="EMBL/GenBank/DDBJ databases">
        <title>Saezia sanguinis gen. nov., sp. nov., in the order Burkholderiales isolated from human blood.</title>
        <authorList>
            <person name="Medina-Pascual M.J."/>
            <person name="Valdezate S."/>
            <person name="Monzon S."/>
            <person name="Cuesta I."/>
            <person name="Carrasco G."/>
            <person name="Villalon P."/>
            <person name="Saez-Nieto J.A."/>
        </authorList>
    </citation>
    <scope>NUCLEOTIDE SEQUENCE [LARGE SCALE GENOMIC DNA]</scope>
    <source>
        <strain evidence="4 5">CNM695-12</strain>
    </source>
</reference>
<comment type="similarity">
    <text evidence="1 2">Belongs to the UPF0125 (RnfH) family.</text>
</comment>
<proteinExistence type="inferred from homology"/>
<dbReference type="PANTHER" id="PTHR37483:SF1">
    <property type="entry name" value="UPF0125 PROTEIN RATB"/>
    <property type="match status" value="1"/>
</dbReference>
<dbReference type="OrthoDB" id="9796575at2"/>
<dbReference type="EMBL" id="PQSP01000008">
    <property type="protein sequence ID" value="RUS65861.1"/>
    <property type="molecule type" value="Genomic_DNA"/>
</dbReference>
<dbReference type="HAMAP" id="MF_00460">
    <property type="entry name" value="UPF0125_RnfH"/>
    <property type="match status" value="1"/>
</dbReference>
<evidence type="ECO:0000313" key="4">
    <source>
        <dbReference type="EMBL" id="RUS65861.1"/>
    </source>
</evidence>
<evidence type="ECO:0000256" key="3">
    <source>
        <dbReference type="SAM" id="MobiDB-lite"/>
    </source>
</evidence>
<dbReference type="AlphaFoldDB" id="A0A433SAU6"/>
<protein>
    <recommendedName>
        <fullName evidence="2">UPF0125 protein CUZ56_02461</fullName>
    </recommendedName>
</protein>
<keyword evidence="5" id="KW-1185">Reference proteome</keyword>
<dbReference type="InterPro" id="IPR005346">
    <property type="entry name" value="RnfH"/>
</dbReference>
<dbReference type="SUPFAM" id="SSF54285">
    <property type="entry name" value="MoaD/ThiS"/>
    <property type="match status" value="1"/>
</dbReference>
<dbReference type="Gene3D" id="3.10.20.280">
    <property type="entry name" value="RnfH-like"/>
    <property type="match status" value="1"/>
</dbReference>
<dbReference type="InterPro" id="IPR016155">
    <property type="entry name" value="Mopterin_synth/thiamin_S_b"/>
</dbReference>
<dbReference type="InterPro" id="IPR037021">
    <property type="entry name" value="RnfH_sf"/>
</dbReference>
<evidence type="ECO:0000256" key="2">
    <source>
        <dbReference type="HAMAP-Rule" id="MF_00460"/>
    </source>
</evidence>
<feature type="compositionally biased region" description="Basic residues" evidence="3">
    <location>
        <begin position="103"/>
        <end position="122"/>
    </location>
</feature>
<accession>A0A433SAU6</accession>
<feature type="region of interest" description="Disordered" evidence="3">
    <location>
        <begin position="101"/>
        <end position="122"/>
    </location>
</feature>
<dbReference type="NCBIfam" id="NF002490">
    <property type="entry name" value="PRK01777.1"/>
    <property type="match status" value="1"/>
</dbReference>
<evidence type="ECO:0000256" key="1">
    <source>
        <dbReference type="ARBA" id="ARBA00010645"/>
    </source>
</evidence>
<dbReference type="PANTHER" id="PTHR37483">
    <property type="entry name" value="UPF0125 PROTEIN RATB"/>
    <property type="match status" value="1"/>
</dbReference>
<organism evidence="4 5">
    <name type="scientific">Saezia sanguinis</name>
    <dbReference type="NCBI Taxonomy" id="1965230"/>
    <lineage>
        <taxon>Bacteria</taxon>
        <taxon>Pseudomonadati</taxon>
        <taxon>Pseudomonadota</taxon>
        <taxon>Betaproteobacteria</taxon>
        <taxon>Burkholderiales</taxon>
        <taxon>Saeziaceae</taxon>
        <taxon>Saezia</taxon>
    </lineage>
</organism>
<dbReference type="Pfam" id="PF03658">
    <property type="entry name" value="Ub-RnfH"/>
    <property type="match status" value="1"/>
</dbReference>
<gene>
    <name evidence="4" type="primary">pasI</name>
    <name evidence="4" type="ORF">CUZ56_02461</name>
</gene>
<comment type="caution">
    <text evidence="4">The sequence shown here is derived from an EMBL/GenBank/DDBJ whole genome shotgun (WGS) entry which is preliminary data.</text>
</comment>
<sequence>MVSDALPEPLLADDVEVIYSPAARQTVAVKVSLSKIQDAHGVATVQAAIIASGLCARFPEIDLQTAHIGIWGRQTRLDAPLRLNDRIEIYRPLTVDPKEARRLRYKKQGPVRSRHRPGYKGP</sequence>
<evidence type="ECO:0000313" key="5">
    <source>
        <dbReference type="Proteomes" id="UP000286947"/>
    </source>
</evidence>
<dbReference type="Proteomes" id="UP000286947">
    <property type="component" value="Unassembled WGS sequence"/>
</dbReference>